<dbReference type="eggNOG" id="COG1793">
    <property type="taxonomic scope" value="Bacteria"/>
</dbReference>
<proteinExistence type="inferred from homology"/>
<evidence type="ECO:0000256" key="4">
    <source>
        <dbReference type="ARBA" id="ARBA00034003"/>
    </source>
</evidence>
<evidence type="ECO:0000256" key="2">
    <source>
        <dbReference type="ARBA" id="ARBA00012727"/>
    </source>
</evidence>
<dbReference type="GO" id="GO:0005524">
    <property type="term" value="F:ATP binding"/>
    <property type="evidence" value="ECO:0007669"/>
    <property type="project" value="InterPro"/>
</dbReference>
<dbReference type="PANTHER" id="PTHR45674">
    <property type="entry name" value="DNA LIGASE 1/3 FAMILY MEMBER"/>
    <property type="match status" value="1"/>
</dbReference>
<evidence type="ECO:0000313" key="8">
    <source>
        <dbReference type="EMBL" id="EQB10146.1"/>
    </source>
</evidence>
<evidence type="ECO:0000259" key="7">
    <source>
        <dbReference type="Pfam" id="PF04679"/>
    </source>
</evidence>
<comment type="caution">
    <text evidence="8">The sequence shown here is derived from an EMBL/GenBank/DDBJ whole genome shotgun (WGS) entry which is preliminary data.</text>
</comment>
<dbReference type="SUPFAM" id="SSF50249">
    <property type="entry name" value="Nucleic acid-binding proteins"/>
    <property type="match status" value="1"/>
</dbReference>
<organism evidence="8 9">
    <name type="scientific">Novosphingobium lindaniclasticum LE124</name>
    <dbReference type="NCBI Taxonomy" id="1096930"/>
    <lineage>
        <taxon>Bacteria</taxon>
        <taxon>Pseudomonadati</taxon>
        <taxon>Pseudomonadota</taxon>
        <taxon>Alphaproteobacteria</taxon>
        <taxon>Sphingomonadales</taxon>
        <taxon>Sphingomonadaceae</taxon>
        <taxon>Novosphingobium</taxon>
    </lineage>
</organism>
<evidence type="ECO:0000256" key="5">
    <source>
        <dbReference type="SAM" id="MobiDB-lite"/>
    </source>
</evidence>
<dbReference type="Pfam" id="PF04679">
    <property type="entry name" value="DNA_ligase_A_C"/>
    <property type="match status" value="1"/>
</dbReference>
<gene>
    <name evidence="8" type="ORF">L284_17870</name>
</gene>
<evidence type="ECO:0000259" key="6">
    <source>
        <dbReference type="Pfam" id="PF01068"/>
    </source>
</evidence>
<accession>T0H1A6</accession>
<comment type="catalytic activity">
    <reaction evidence="4">
        <text>ATP + (deoxyribonucleotide)n-3'-hydroxyl + 5'-phospho-(deoxyribonucleotide)m = (deoxyribonucleotide)n+m + AMP + diphosphate.</text>
        <dbReference type="EC" id="6.5.1.1"/>
    </reaction>
</comment>
<dbReference type="InterPro" id="IPR044117">
    <property type="entry name" value="OBF_LigC-like"/>
</dbReference>
<comment type="similarity">
    <text evidence="1">Belongs to the ATP-dependent DNA ligase family.</text>
</comment>
<dbReference type="GO" id="GO:0006281">
    <property type="term" value="P:DNA repair"/>
    <property type="evidence" value="ECO:0007669"/>
    <property type="project" value="InterPro"/>
</dbReference>
<dbReference type="InterPro" id="IPR044119">
    <property type="entry name" value="Adenylation_LigC-like"/>
</dbReference>
<dbReference type="Proteomes" id="UP000015527">
    <property type="component" value="Unassembled WGS sequence"/>
</dbReference>
<dbReference type="InterPro" id="IPR050191">
    <property type="entry name" value="ATP-dep_DNA_ligase"/>
</dbReference>
<dbReference type="CDD" id="cd07905">
    <property type="entry name" value="Adenylation_DNA_ligase_LigC"/>
    <property type="match status" value="1"/>
</dbReference>
<dbReference type="InterPro" id="IPR012310">
    <property type="entry name" value="DNA_ligase_ATP-dep_cent"/>
</dbReference>
<dbReference type="AlphaFoldDB" id="T0H1A6"/>
<dbReference type="GO" id="GO:0006310">
    <property type="term" value="P:DNA recombination"/>
    <property type="evidence" value="ECO:0007669"/>
    <property type="project" value="InterPro"/>
</dbReference>
<protein>
    <recommendedName>
        <fullName evidence="2">DNA ligase (ATP)</fullName>
        <ecNumber evidence="2">6.5.1.1</ecNumber>
    </recommendedName>
</protein>
<feature type="domain" description="ATP-dependent DNA ligase family profile" evidence="6">
    <location>
        <begin position="13"/>
        <end position="188"/>
    </location>
</feature>
<evidence type="ECO:0000313" key="9">
    <source>
        <dbReference type="Proteomes" id="UP000015527"/>
    </source>
</evidence>
<feature type="domain" description="DNA ligase ATP-dependent C-terminal" evidence="7">
    <location>
        <begin position="205"/>
        <end position="305"/>
    </location>
</feature>
<dbReference type="PROSITE" id="PS00697">
    <property type="entry name" value="DNA_LIGASE_A1"/>
    <property type="match status" value="1"/>
</dbReference>
<dbReference type="InterPro" id="IPR012309">
    <property type="entry name" value="DNA_ligase_ATP-dep_C"/>
</dbReference>
<dbReference type="Gene3D" id="2.40.50.140">
    <property type="entry name" value="Nucleic acid-binding proteins"/>
    <property type="match status" value="1"/>
</dbReference>
<keyword evidence="9" id="KW-1185">Reference proteome</keyword>
<reference evidence="8 9" key="1">
    <citation type="journal article" date="2013" name="Genome Announc.">
        <title>Genome Sequence of Novosphingobium lindaniclasticum LE124T, Isolated from a Hexachlorocyclohexane Dumpsite.</title>
        <authorList>
            <person name="Saxena A."/>
            <person name="Nayyar N."/>
            <person name="Sangwan N."/>
            <person name="Kumari R."/>
            <person name="Khurana J.P."/>
            <person name="Lal R."/>
        </authorList>
    </citation>
    <scope>NUCLEOTIDE SEQUENCE [LARGE SCALE GENOMIC DNA]</scope>
    <source>
        <strain evidence="8 9">LE124</strain>
    </source>
</reference>
<dbReference type="InterPro" id="IPR012340">
    <property type="entry name" value="NA-bd_OB-fold"/>
</dbReference>
<dbReference type="EMBL" id="ATHL01000116">
    <property type="protein sequence ID" value="EQB10146.1"/>
    <property type="molecule type" value="Genomic_DNA"/>
</dbReference>
<dbReference type="PANTHER" id="PTHR45674:SF4">
    <property type="entry name" value="DNA LIGASE 1"/>
    <property type="match status" value="1"/>
</dbReference>
<feature type="region of interest" description="Disordered" evidence="5">
    <location>
        <begin position="243"/>
        <end position="262"/>
    </location>
</feature>
<dbReference type="PATRIC" id="fig|1096930.3.peg.3537"/>
<dbReference type="Pfam" id="PF01068">
    <property type="entry name" value="DNA_ligase_A_M"/>
    <property type="match status" value="1"/>
</dbReference>
<evidence type="ECO:0000256" key="3">
    <source>
        <dbReference type="ARBA" id="ARBA00022598"/>
    </source>
</evidence>
<sequence>MEALLVETLPEPPGWQYEPKWDGFRALVDRKGEDIAIWSKSGKPLGRYFPEVIQHIRALDQKTLLLDGELVIPIGDRLSFDALQARLHPAASRIAKLSLETPAQLILFDALRIGTTDLSAKPLVERRSALEALHKTILNPALILSPASQSVDQARTWLTATGGALDGVIAKPLDQPYQQGERAMRKVKQLRTADCVVGGYRTNAKGEVASLLLGLFNHDDKLDLVGFSSAFPAAERKALGEIVKPHEGGPGFTGRAPGGPSRWNPEKSGDYISLDHDLVAEVIYDQITAGRFRHGTRFRRWRPDKAGRQCRYDQLIRELKPAELMELIAPN</sequence>
<evidence type="ECO:0000256" key="1">
    <source>
        <dbReference type="ARBA" id="ARBA00007572"/>
    </source>
</evidence>
<dbReference type="GO" id="GO:0003910">
    <property type="term" value="F:DNA ligase (ATP) activity"/>
    <property type="evidence" value="ECO:0007669"/>
    <property type="project" value="UniProtKB-EC"/>
</dbReference>
<dbReference type="InterPro" id="IPR016059">
    <property type="entry name" value="DNA_ligase_ATP-dep_CS"/>
</dbReference>
<dbReference type="EC" id="6.5.1.1" evidence="2"/>
<dbReference type="SUPFAM" id="SSF56091">
    <property type="entry name" value="DNA ligase/mRNA capping enzyme, catalytic domain"/>
    <property type="match status" value="1"/>
</dbReference>
<dbReference type="CDD" id="cd07970">
    <property type="entry name" value="OBF_DNA_ligase_LigC"/>
    <property type="match status" value="1"/>
</dbReference>
<name>T0H1A6_9SPHN</name>
<keyword evidence="3" id="KW-0436">Ligase</keyword>
<dbReference type="NCBIfam" id="NF006078">
    <property type="entry name" value="PRK08224.1"/>
    <property type="match status" value="1"/>
</dbReference>
<dbReference type="Gene3D" id="3.30.470.30">
    <property type="entry name" value="DNA ligase/mRNA capping enzyme"/>
    <property type="match status" value="1"/>
</dbReference>